<evidence type="ECO:0000259" key="2">
    <source>
        <dbReference type="Pfam" id="PF13439"/>
    </source>
</evidence>
<dbReference type="PANTHER" id="PTHR45947">
    <property type="entry name" value="SULFOQUINOVOSYL TRANSFERASE SQD2"/>
    <property type="match status" value="1"/>
</dbReference>
<dbReference type="InterPro" id="IPR050194">
    <property type="entry name" value="Glycosyltransferase_grp1"/>
</dbReference>
<dbReference type="InterPro" id="IPR028098">
    <property type="entry name" value="Glyco_trans_4-like_N"/>
</dbReference>
<keyword evidence="4" id="KW-1185">Reference proteome</keyword>
<dbReference type="PANTHER" id="PTHR45947:SF13">
    <property type="entry name" value="TRANSFERASE"/>
    <property type="match status" value="1"/>
</dbReference>
<dbReference type="InterPro" id="IPR001296">
    <property type="entry name" value="Glyco_trans_1"/>
</dbReference>
<accession>A0A1U7GX42</accession>
<protein>
    <submittedName>
        <fullName evidence="3">Glycosyl transferase group 1</fullName>
    </submittedName>
</protein>
<sequence length="447" mass="49375">MKIIQVPFCFYPDPVGGTEVYVEALSRYLQQQSVEVIVAAPGETSQSYLHHQLPVRRYGMSKQLKNLRENYGEGDIHAAIEFSRLLDAEQPDIVHLHALTSGVSLRIVQAAKQRKIPVVFTYHTPTVTCQRGTLMRWGTQICDGQIDLHACTQCTLQGLGLDKNIAKAIANLPTQVGKWLGDLNLQGRTWTALRMTELVSLRHTTLRTLLAEVNHIVAVCNWVRDVLLLNHVPQDKITVIRQGLCHNLPETINSQPRYAKSTLKIAFLGRLDPTKGIHILIKALQVVPNLPINLDIYGVSQGASGSAYQQQLQTITANDQRISFKPPVAPENVISTLTDYDLLAVPSQWLETGPMVVLEAFAAGVPVIGSNLGGIAELVQHEVNGILVEPASVVAWSQQLQRLCQDRQLLMRLGAGIKSPQTMEAVATQMLSIYQLYANGDLFSKPI</sequence>
<name>A0A1U7GX42_9CYAN</name>
<evidence type="ECO:0000313" key="4">
    <source>
        <dbReference type="Proteomes" id="UP000186391"/>
    </source>
</evidence>
<dbReference type="Pfam" id="PF00534">
    <property type="entry name" value="Glycos_transf_1"/>
    <property type="match status" value="1"/>
</dbReference>
<dbReference type="AlphaFoldDB" id="A0A1U7GX42"/>
<dbReference type="SUPFAM" id="SSF53756">
    <property type="entry name" value="UDP-Glycosyltransferase/glycogen phosphorylase"/>
    <property type="match status" value="1"/>
</dbReference>
<dbReference type="GO" id="GO:0016757">
    <property type="term" value="F:glycosyltransferase activity"/>
    <property type="evidence" value="ECO:0007669"/>
    <property type="project" value="InterPro"/>
</dbReference>
<gene>
    <name evidence="3" type="ORF">NIES592_16885</name>
</gene>
<feature type="domain" description="Glycosyl transferase family 1" evidence="1">
    <location>
        <begin position="260"/>
        <end position="415"/>
    </location>
</feature>
<evidence type="ECO:0000259" key="1">
    <source>
        <dbReference type="Pfam" id="PF00534"/>
    </source>
</evidence>
<reference evidence="3 4" key="1">
    <citation type="submission" date="2016-11" db="EMBL/GenBank/DDBJ databases">
        <title>Draft Genome Sequences of Nine Cyanobacterial Strains from Diverse Habitats.</title>
        <authorList>
            <person name="Zhu T."/>
            <person name="Hou S."/>
            <person name="Lu X."/>
            <person name="Hess W.R."/>
        </authorList>
    </citation>
    <scope>NUCLEOTIDE SEQUENCE [LARGE SCALE GENOMIC DNA]</scope>
    <source>
        <strain evidence="3 4">NIES-592</strain>
    </source>
</reference>
<feature type="domain" description="Glycosyltransferase subfamily 4-like N-terminal" evidence="2">
    <location>
        <begin position="15"/>
        <end position="126"/>
    </location>
</feature>
<organism evidence="3 4">
    <name type="scientific">Fischerella major NIES-592</name>
    <dbReference type="NCBI Taxonomy" id="210994"/>
    <lineage>
        <taxon>Bacteria</taxon>
        <taxon>Bacillati</taxon>
        <taxon>Cyanobacteriota</taxon>
        <taxon>Cyanophyceae</taxon>
        <taxon>Nostocales</taxon>
        <taxon>Hapalosiphonaceae</taxon>
        <taxon>Fischerella</taxon>
    </lineage>
</organism>
<dbReference type="Pfam" id="PF13439">
    <property type="entry name" value="Glyco_transf_4"/>
    <property type="match status" value="1"/>
</dbReference>
<dbReference type="Gene3D" id="3.40.50.2000">
    <property type="entry name" value="Glycogen Phosphorylase B"/>
    <property type="match status" value="3"/>
</dbReference>
<evidence type="ECO:0000313" key="3">
    <source>
        <dbReference type="EMBL" id="OKH12893.1"/>
    </source>
</evidence>
<proteinExistence type="predicted"/>
<dbReference type="RefSeq" id="WP_073556363.1">
    <property type="nucleotide sequence ID" value="NZ_MRCA01000009.1"/>
</dbReference>
<comment type="caution">
    <text evidence="3">The sequence shown here is derived from an EMBL/GenBank/DDBJ whole genome shotgun (WGS) entry which is preliminary data.</text>
</comment>
<dbReference type="EMBL" id="MRCA01000009">
    <property type="protein sequence ID" value="OKH12893.1"/>
    <property type="molecule type" value="Genomic_DNA"/>
</dbReference>
<keyword evidence="3" id="KW-0808">Transferase</keyword>
<dbReference type="OrthoDB" id="9815550at2"/>
<dbReference type="Proteomes" id="UP000186391">
    <property type="component" value="Unassembled WGS sequence"/>
</dbReference>